<feature type="compositionally biased region" description="Low complexity" evidence="1">
    <location>
        <begin position="26"/>
        <end position="39"/>
    </location>
</feature>
<evidence type="ECO:0000313" key="3">
    <source>
        <dbReference type="Proteomes" id="UP000772434"/>
    </source>
</evidence>
<name>A0A9P5UER7_9AGAR</name>
<feature type="compositionally biased region" description="Pro residues" evidence="1">
    <location>
        <begin position="104"/>
        <end position="114"/>
    </location>
</feature>
<proteinExistence type="predicted"/>
<feature type="region of interest" description="Disordered" evidence="1">
    <location>
        <begin position="97"/>
        <end position="144"/>
    </location>
</feature>
<evidence type="ECO:0000313" key="2">
    <source>
        <dbReference type="EMBL" id="KAF9076504.1"/>
    </source>
</evidence>
<accession>A0A9P5UER7</accession>
<dbReference type="Proteomes" id="UP000772434">
    <property type="component" value="Unassembled WGS sequence"/>
</dbReference>
<gene>
    <name evidence="2" type="ORF">BDP27DRAFT_801141</name>
</gene>
<dbReference type="AlphaFoldDB" id="A0A9P5UER7"/>
<protein>
    <submittedName>
        <fullName evidence="2">Uncharacterized protein</fullName>
    </submittedName>
</protein>
<comment type="caution">
    <text evidence="2">The sequence shown here is derived from an EMBL/GenBank/DDBJ whole genome shotgun (WGS) entry which is preliminary data.</text>
</comment>
<sequence>MALVDRKHSIMLFSPTKLSRSHRRSSSSSSSSSGPSTYSFISASQETLPTPFEPLTPASPITVLGPSKTRNSCLSEFCCDCADYRCSLSRRMHIRRPNTTRLLPPRPLPRPPPTTVVKPRKLPSVPSAPTAKQPRAPRSPNTNKLVQEYKSYFTPEIDWDVIMVEIVRRGGSDKAASSDADSIYTDFTDD</sequence>
<keyword evidence="3" id="KW-1185">Reference proteome</keyword>
<dbReference type="OrthoDB" id="3062401at2759"/>
<reference evidence="2" key="1">
    <citation type="submission" date="2020-11" db="EMBL/GenBank/DDBJ databases">
        <authorList>
            <consortium name="DOE Joint Genome Institute"/>
            <person name="Ahrendt S."/>
            <person name="Riley R."/>
            <person name="Andreopoulos W."/>
            <person name="Labutti K."/>
            <person name="Pangilinan J."/>
            <person name="Ruiz-Duenas F.J."/>
            <person name="Barrasa J.M."/>
            <person name="Sanchez-Garcia M."/>
            <person name="Camarero S."/>
            <person name="Miyauchi S."/>
            <person name="Serrano A."/>
            <person name="Linde D."/>
            <person name="Babiker R."/>
            <person name="Drula E."/>
            <person name="Ayuso-Fernandez I."/>
            <person name="Pacheco R."/>
            <person name="Padilla G."/>
            <person name="Ferreira P."/>
            <person name="Barriuso J."/>
            <person name="Kellner H."/>
            <person name="Castanera R."/>
            <person name="Alfaro M."/>
            <person name="Ramirez L."/>
            <person name="Pisabarro A.G."/>
            <person name="Kuo A."/>
            <person name="Tritt A."/>
            <person name="Lipzen A."/>
            <person name="He G."/>
            <person name="Yan M."/>
            <person name="Ng V."/>
            <person name="Cullen D."/>
            <person name="Martin F."/>
            <person name="Rosso M.-N."/>
            <person name="Henrissat B."/>
            <person name="Hibbett D."/>
            <person name="Martinez A.T."/>
            <person name="Grigoriev I.V."/>
        </authorList>
    </citation>
    <scope>NUCLEOTIDE SEQUENCE</scope>
    <source>
        <strain evidence="2">AH 40177</strain>
    </source>
</reference>
<dbReference type="EMBL" id="JADNRY010000006">
    <property type="protein sequence ID" value="KAF9076504.1"/>
    <property type="molecule type" value="Genomic_DNA"/>
</dbReference>
<feature type="compositionally biased region" description="Low complexity" evidence="1">
    <location>
        <begin position="173"/>
        <end position="182"/>
    </location>
</feature>
<organism evidence="2 3">
    <name type="scientific">Rhodocollybia butyracea</name>
    <dbReference type="NCBI Taxonomy" id="206335"/>
    <lineage>
        <taxon>Eukaryota</taxon>
        <taxon>Fungi</taxon>
        <taxon>Dikarya</taxon>
        <taxon>Basidiomycota</taxon>
        <taxon>Agaricomycotina</taxon>
        <taxon>Agaricomycetes</taxon>
        <taxon>Agaricomycetidae</taxon>
        <taxon>Agaricales</taxon>
        <taxon>Marasmiineae</taxon>
        <taxon>Omphalotaceae</taxon>
        <taxon>Rhodocollybia</taxon>
    </lineage>
</organism>
<feature type="region of interest" description="Disordered" evidence="1">
    <location>
        <begin position="15"/>
        <end position="39"/>
    </location>
</feature>
<evidence type="ECO:0000256" key="1">
    <source>
        <dbReference type="SAM" id="MobiDB-lite"/>
    </source>
</evidence>
<feature type="region of interest" description="Disordered" evidence="1">
    <location>
        <begin position="170"/>
        <end position="190"/>
    </location>
</feature>